<evidence type="ECO:0000313" key="2">
    <source>
        <dbReference type="EMBL" id="GJM91857.1"/>
    </source>
</evidence>
<name>A0AAV5C277_ELECO</name>
<dbReference type="EMBL" id="BQKI01000004">
    <property type="protein sequence ID" value="GJM91857.1"/>
    <property type="molecule type" value="Genomic_DNA"/>
</dbReference>
<evidence type="ECO:0000256" key="1">
    <source>
        <dbReference type="SAM" id="MobiDB-lite"/>
    </source>
</evidence>
<accession>A0AAV5C277</accession>
<gene>
    <name evidence="2" type="primary">ga08275</name>
    <name evidence="2" type="ORF">PR202_ga08275</name>
</gene>
<reference evidence="2" key="2">
    <citation type="submission" date="2021-12" db="EMBL/GenBank/DDBJ databases">
        <title>Resequencing data analysis of finger millet.</title>
        <authorList>
            <person name="Hatakeyama M."/>
            <person name="Aluri S."/>
            <person name="Balachadran M.T."/>
            <person name="Sivarajan S.R."/>
            <person name="Poveda L."/>
            <person name="Shimizu-Inatsugi R."/>
            <person name="Schlapbach R."/>
            <person name="Sreeman S.M."/>
            <person name="Shimizu K.K."/>
        </authorList>
    </citation>
    <scope>NUCLEOTIDE SEQUENCE</scope>
</reference>
<comment type="caution">
    <text evidence="2">The sequence shown here is derived from an EMBL/GenBank/DDBJ whole genome shotgun (WGS) entry which is preliminary data.</text>
</comment>
<organism evidence="2 3">
    <name type="scientific">Eleusine coracana subsp. coracana</name>
    <dbReference type="NCBI Taxonomy" id="191504"/>
    <lineage>
        <taxon>Eukaryota</taxon>
        <taxon>Viridiplantae</taxon>
        <taxon>Streptophyta</taxon>
        <taxon>Embryophyta</taxon>
        <taxon>Tracheophyta</taxon>
        <taxon>Spermatophyta</taxon>
        <taxon>Magnoliopsida</taxon>
        <taxon>Liliopsida</taxon>
        <taxon>Poales</taxon>
        <taxon>Poaceae</taxon>
        <taxon>PACMAD clade</taxon>
        <taxon>Chloridoideae</taxon>
        <taxon>Cynodonteae</taxon>
        <taxon>Eleusininae</taxon>
        <taxon>Eleusine</taxon>
    </lineage>
</organism>
<feature type="compositionally biased region" description="Polar residues" evidence="1">
    <location>
        <begin position="30"/>
        <end position="42"/>
    </location>
</feature>
<dbReference type="AlphaFoldDB" id="A0AAV5C277"/>
<sequence length="92" mass="9223">MSRHRRQPSRALPLDFIVDDGQQAPPITTKGATSSLEGSQTPARSGNDGGGRGDAAAGAGKVIQEGQATNKKPPSGTGGRTLPEGNGSTGAR</sequence>
<protein>
    <submittedName>
        <fullName evidence="2">Uncharacterized protein</fullName>
    </submittedName>
</protein>
<evidence type="ECO:0000313" key="3">
    <source>
        <dbReference type="Proteomes" id="UP001054889"/>
    </source>
</evidence>
<reference evidence="2" key="1">
    <citation type="journal article" date="2018" name="DNA Res.">
        <title>Multiple hybrid de novo genome assembly of finger millet, an orphan allotetraploid crop.</title>
        <authorList>
            <person name="Hatakeyama M."/>
            <person name="Aluri S."/>
            <person name="Balachadran M.T."/>
            <person name="Sivarajan S.R."/>
            <person name="Patrignani A."/>
            <person name="Gruter S."/>
            <person name="Poveda L."/>
            <person name="Shimizu-Inatsugi R."/>
            <person name="Baeten J."/>
            <person name="Francoijs K.J."/>
            <person name="Nataraja K.N."/>
            <person name="Reddy Y.A.N."/>
            <person name="Phadnis S."/>
            <person name="Ravikumar R.L."/>
            <person name="Schlapbach R."/>
            <person name="Sreeman S.M."/>
            <person name="Shimizu K.K."/>
        </authorList>
    </citation>
    <scope>NUCLEOTIDE SEQUENCE</scope>
</reference>
<keyword evidence="3" id="KW-1185">Reference proteome</keyword>
<dbReference type="Proteomes" id="UP001054889">
    <property type="component" value="Unassembled WGS sequence"/>
</dbReference>
<proteinExistence type="predicted"/>
<feature type="region of interest" description="Disordered" evidence="1">
    <location>
        <begin position="1"/>
        <end position="92"/>
    </location>
</feature>